<feature type="compositionally biased region" description="Polar residues" evidence="1">
    <location>
        <begin position="145"/>
        <end position="154"/>
    </location>
</feature>
<feature type="compositionally biased region" description="Polar residues" evidence="1">
    <location>
        <begin position="106"/>
        <end position="117"/>
    </location>
</feature>
<feature type="region of interest" description="Disordered" evidence="1">
    <location>
        <begin position="384"/>
        <end position="406"/>
    </location>
</feature>
<feature type="region of interest" description="Disordered" evidence="1">
    <location>
        <begin position="136"/>
        <end position="155"/>
    </location>
</feature>
<feature type="region of interest" description="Disordered" evidence="1">
    <location>
        <begin position="82"/>
        <end position="119"/>
    </location>
</feature>
<accession>A0A6P8W017</accession>
<feature type="compositionally biased region" description="Polar residues" evidence="1">
    <location>
        <begin position="290"/>
        <end position="302"/>
    </location>
</feature>
<keyword evidence="2" id="KW-1185">Reference proteome</keyword>
<feature type="compositionally biased region" description="Polar residues" evidence="1">
    <location>
        <begin position="179"/>
        <end position="191"/>
    </location>
</feature>
<feature type="compositionally biased region" description="Basic and acidic residues" evidence="1">
    <location>
        <begin position="463"/>
        <end position="472"/>
    </location>
</feature>
<feature type="region of interest" description="Disordered" evidence="1">
    <location>
        <begin position="318"/>
        <end position="340"/>
    </location>
</feature>
<sequence>MNIQSLCPYGLKSLMECASRATLLSQPADIPNFLLQYMSEQITFRKSQPEDDPKVVSFNYQKIFEKNMLRKTETPIATIETSVQTPGTRQLLPTPIPQKPTPADKASTSMVPSQPSKTPAIPVPVVKCKLVPPPIPEEKADEASTSRAISQPSKTPAIPVPVVKRRLVPPPIPDEKADNASTSRAISQPSKTPAIPVPVVKRRLVPPPIPEEKADNASTSKAISQPSKTPAIPVPVVKRRLVPPPIPNEKADNASTSRAISQPSKTPAIPVPVVKRRLVPPPIPNEKADNASTSRAISQPSKTPAIPVPVVKRRLVPPPIPNEKADNASTSKAISQPSKTPAIPVPVVKRRLVPPPIPDEKTRGVRTSEKEILGKAETQNAKIKTSVPPADKASASRAISQPSKTPRIPVQVVRRRLVPPPIPEEKRGVRISETKILRKTETQTHNIKTVKPKQKGSGILRPESTKESKEAGTESNKPKAKVQEKSSQPNQLPDMSRGDRVLWMDRERVKPILNREVGGVQKKAFCRPALVVEGKCFPNLHGLSTPIIIIKYRRIHVRASPYSQSSPSLNSYGL</sequence>
<name>A0A6P8W017_GYMAC</name>
<feature type="compositionally biased region" description="Basic and acidic residues" evidence="1">
    <location>
        <begin position="423"/>
        <end position="442"/>
    </location>
</feature>
<dbReference type="AlphaFoldDB" id="A0A6P8W017"/>
<dbReference type="OrthoDB" id="252964at2759"/>
<organism evidence="2 3">
    <name type="scientific">Gymnodraco acuticeps</name>
    <name type="common">Antarctic dragonfish</name>
    <dbReference type="NCBI Taxonomy" id="8218"/>
    <lineage>
        <taxon>Eukaryota</taxon>
        <taxon>Metazoa</taxon>
        <taxon>Chordata</taxon>
        <taxon>Craniata</taxon>
        <taxon>Vertebrata</taxon>
        <taxon>Euteleostomi</taxon>
        <taxon>Actinopterygii</taxon>
        <taxon>Neopterygii</taxon>
        <taxon>Teleostei</taxon>
        <taxon>Neoteleostei</taxon>
        <taxon>Acanthomorphata</taxon>
        <taxon>Eupercaria</taxon>
        <taxon>Perciformes</taxon>
        <taxon>Notothenioidei</taxon>
        <taxon>Bathydraconidae</taxon>
        <taxon>Gymnodraco</taxon>
    </lineage>
</organism>
<evidence type="ECO:0000256" key="1">
    <source>
        <dbReference type="SAM" id="MobiDB-lite"/>
    </source>
</evidence>
<reference evidence="3" key="1">
    <citation type="submission" date="2025-08" db="UniProtKB">
        <authorList>
            <consortium name="RefSeq"/>
        </authorList>
    </citation>
    <scope>IDENTIFICATION</scope>
</reference>
<feature type="compositionally biased region" description="Polar residues" evidence="1">
    <location>
        <begin position="253"/>
        <end position="265"/>
    </location>
</feature>
<gene>
    <name evidence="3" type="primary">LOC117558968</name>
</gene>
<feature type="region of interest" description="Disordered" evidence="1">
    <location>
        <begin position="421"/>
        <end position="499"/>
    </location>
</feature>
<dbReference type="RefSeq" id="XP_034091423.1">
    <property type="nucleotide sequence ID" value="XM_034235532.1"/>
</dbReference>
<proteinExistence type="predicted"/>
<evidence type="ECO:0000313" key="3">
    <source>
        <dbReference type="RefSeq" id="XP_034091423.1"/>
    </source>
</evidence>
<dbReference type="GeneID" id="117558968"/>
<feature type="region of interest" description="Disordered" evidence="1">
    <location>
        <begin position="207"/>
        <end position="229"/>
    </location>
</feature>
<evidence type="ECO:0000313" key="2">
    <source>
        <dbReference type="Proteomes" id="UP000515161"/>
    </source>
</evidence>
<feature type="compositionally biased region" description="Polar residues" evidence="1">
    <location>
        <begin position="327"/>
        <end position="339"/>
    </location>
</feature>
<dbReference type="KEGG" id="gacu:117558968"/>
<dbReference type="InterPro" id="IPR047579">
    <property type="entry name" value="DD_CABYR_SP17"/>
</dbReference>
<feature type="region of interest" description="Disordered" evidence="1">
    <location>
        <begin position="169"/>
        <end position="192"/>
    </location>
</feature>
<protein>
    <submittedName>
        <fullName evidence="3">Titin-like</fullName>
    </submittedName>
</protein>
<dbReference type="CDD" id="cd12100">
    <property type="entry name" value="DD_CABYR_SP17"/>
    <property type="match status" value="1"/>
</dbReference>
<feature type="region of interest" description="Disordered" evidence="1">
    <location>
        <begin position="241"/>
        <end position="266"/>
    </location>
</feature>
<dbReference type="Proteomes" id="UP000515161">
    <property type="component" value="Unplaced"/>
</dbReference>
<dbReference type="InParanoid" id="A0A6P8W017"/>
<feature type="region of interest" description="Disordered" evidence="1">
    <location>
        <begin position="280"/>
        <end position="303"/>
    </location>
</feature>
<feature type="compositionally biased region" description="Polar residues" evidence="1">
    <location>
        <begin position="216"/>
        <end position="228"/>
    </location>
</feature>